<keyword evidence="4" id="KW-1185">Reference proteome</keyword>
<dbReference type="InterPro" id="IPR036884">
    <property type="entry name" value="2Fe-2S-bd_dom_sf"/>
</dbReference>
<dbReference type="SUPFAM" id="SSF54292">
    <property type="entry name" value="2Fe-2S ferredoxin-like"/>
    <property type="match status" value="1"/>
</dbReference>
<evidence type="ECO:0000313" key="4">
    <source>
        <dbReference type="Proteomes" id="UP000198607"/>
    </source>
</evidence>
<dbReference type="Proteomes" id="UP000198607">
    <property type="component" value="Unassembled WGS sequence"/>
</dbReference>
<dbReference type="Pfam" id="PF00111">
    <property type="entry name" value="Fer2"/>
    <property type="match status" value="1"/>
</dbReference>
<dbReference type="CDD" id="cd00207">
    <property type="entry name" value="fer2"/>
    <property type="match status" value="1"/>
</dbReference>
<dbReference type="Gene3D" id="3.30.365.10">
    <property type="entry name" value="Aldehyde oxidase/xanthine dehydrogenase, molybdopterin binding domain"/>
    <property type="match status" value="6"/>
</dbReference>
<dbReference type="InterPro" id="IPR008274">
    <property type="entry name" value="AldOxase/xan_DH_MoCoBD1"/>
</dbReference>
<organism evidence="3 4">
    <name type="scientific">Propionivibrio dicarboxylicus</name>
    <dbReference type="NCBI Taxonomy" id="83767"/>
    <lineage>
        <taxon>Bacteria</taxon>
        <taxon>Pseudomonadati</taxon>
        <taxon>Pseudomonadota</taxon>
        <taxon>Betaproteobacteria</taxon>
        <taxon>Rhodocyclales</taxon>
        <taxon>Rhodocyclaceae</taxon>
        <taxon>Propionivibrio</taxon>
    </lineage>
</organism>
<dbReference type="InterPro" id="IPR037165">
    <property type="entry name" value="AldOxase/xan_DH_Mopterin-bd_sf"/>
</dbReference>
<dbReference type="EMBL" id="FNCY01000001">
    <property type="protein sequence ID" value="SDG76469.1"/>
    <property type="molecule type" value="Genomic_DNA"/>
</dbReference>
<evidence type="ECO:0000259" key="2">
    <source>
        <dbReference type="PROSITE" id="PS51085"/>
    </source>
</evidence>
<dbReference type="SMART" id="SM01008">
    <property type="entry name" value="Ald_Xan_dh_C"/>
    <property type="match status" value="1"/>
</dbReference>
<dbReference type="PROSITE" id="PS51085">
    <property type="entry name" value="2FE2S_FER_2"/>
    <property type="match status" value="1"/>
</dbReference>
<dbReference type="Pfam" id="PF01799">
    <property type="entry name" value="Fer2_2"/>
    <property type="match status" value="1"/>
</dbReference>
<proteinExistence type="inferred from homology"/>
<dbReference type="PANTHER" id="PTHR11908">
    <property type="entry name" value="XANTHINE DEHYDROGENASE"/>
    <property type="match status" value="1"/>
</dbReference>
<dbReference type="Gene3D" id="3.10.20.30">
    <property type="match status" value="1"/>
</dbReference>
<dbReference type="Pfam" id="PF01315">
    <property type="entry name" value="Ald_Xan_dh_C"/>
    <property type="match status" value="1"/>
</dbReference>
<accession>A0A1G7WX29</accession>
<dbReference type="Pfam" id="PF02738">
    <property type="entry name" value="MoCoBD_1"/>
    <property type="match status" value="1"/>
</dbReference>
<protein>
    <submittedName>
        <fullName evidence="3">Xanthine dehydrogenase, molybdenum binding subunit apoprotein</fullName>
    </submittedName>
</protein>
<dbReference type="NCBIfam" id="TIGR03311">
    <property type="entry name" value="Se_dep_XDH"/>
    <property type="match status" value="1"/>
</dbReference>
<dbReference type="SUPFAM" id="SSF47741">
    <property type="entry name" value="CO dehydrogenase ISP C-domain like"/>
    <property type="match status" value="1"/>
</dbReference>
<comment type="similarity">
    <text evidence="1">Belongs to the xanthine dehydrogenase family.</text>
</comment>
<feature type="domain" description="2Fe-2S ferredoxin-type" evidence="2">
    <location>
        <begin position="2"/>
        <end position="79"/>
    </location>
</feature>
<dbReference type="SUPFAM" id="SSF54665">
    <property type="entry name" value="CO dehydrogenase molybdoprotein N-domain-like"/>
    <property type="match status" value="1"/>
</dbReference>
<reference evidence="3 4" key="1">
    <citation type="submission" date="2016-10" db="EMBL/GenBank/DDBJ databases">
        <authorList>
            <person name="de Groot N.N."/>
        </authorList>
    </citation>
    <scope>NUCLEOTIDE SEQUENCE [LARGE SCALE GENOMIC DNA]</scope>
    <source>
        <strain evidence="3 4">DSM 5885</strain>
    </source>
</reference>
<dbReference type="PANTHER" id="PTHR11908:SF157">
    <property type="entry name" value="XANTHINE DEHYDROGENASE SUBUNIT D-RELATED"/>
    <property type="match status" value="1"/>
</dbReference>
<dbReference type="GO" id="GO:0005506">
    <property type="term" value="F:iron ion binding"/>
    <property type="evidence" value="ECO:0007669"/>
    <property type="project" value="InterPro"/>
</dbReference>
<dbReference type="SUPFAM" id="SSF56003">
    <property type="entry name" value="Molybdenum cofactor-binding domain"/>
    <property type="match status" value="1"/>
</dbReference>
<dbReference type="InterPro" id="IPR012675">
    <property type="entry name" value="Beta-grasp_dom_sf"/>
</dbReference>
<gene>
    <name evidence="3" type="ORF">SAMN05660652_00661</name>
</gene>
<dbReference type="RefSeq" id="WP_091933304.1">
    <property type="nucleotide sequence ID" value="NZ_FNCY01000001.1"/>
</dbReference>
<sequence>MTLYHFTLNGTPVEAEAEPTQSLLEILRTQFKIISVKSACAPQGQCGACLALIDGVPRTSCSLAMGKIEGKKILTLEGVSEEERALYAQAFQKAAGMQCGFCTPGLVLRIKWLTDRARPMSRQEIAEALNGHVCRCTGYVKIIDAVELIYAAKHGGQPLDAPTEQGRVGDPLGRYQGMALALGQRPFVADLDVPGLLHGALTLSPHARARVISIDTSKAAALPGVIRVATAKDVPGDRWVGLIYKDWPCFVAEGEEVRYVGDVLAAVAAETPQIARAAAKLVEVEYAPLPPVLDPAEAIKPGAPQVNPKHDNVLSRSILQRGDVDAALATSTHVVSGTWRTQRVEHMFLEPEAALAMPLDDGRIHLYTQGQGIFEDRHQVASVLGEPEANVYVELVPNGGAFGGKEDMTVQAQTALLARLIGRPVRIELTREESVRMHPKRHPMTMDYTVGCDAEGRLTAARVYVLGDSGAYASVGGKVLERAGGHACGAYRIPVIDIEAVAAYTNNPPCGAMRGFGVNQTNFAIEGCLDLLAKKVGIDGWEMRWRNGIRVGDMFSSGQILEKSVGLERTLLAVKDSYYEAKAAGRAVGIACGVKNCGLGNGAIERGYCQMVVEADGSIGLYSGFTEMGQGLMTIIIQFAVEVTGLPPSVFRPQINSRFELAGGATTGSRGTLLAGRATIDAAQKLKADLDAGKTLADLVGRSYAGETIIDDTTALGQTKNGKIKTHTTFGWASQVVVLNEEGAVDFVHSAQDVGRIINPQQCEGQLEGAIHMGLGYALTEELPCKDGMPVAYTMRDLGILRAKHMPRVKITLVEENEPEGPFGAKGIGELGLVPTPSALAGALEAFDGTRHVSLPMRDSPAARAIDVGHLDDAERDQWH</sequence>
<dbReference type="STRING" id="83767.SAMN05660652_00661"/>
<dbReference type="InterPro" id="IPR000674">
    <property type="entry name" value="Ald_Oxase/Xan_DH_a/b"/>
</dbReference>
<evidence type="ECO:0000313" key="3">
    <source>
        <dbReference type="EMBL" id="SDG76469.1"/>
    </source>
</evidence>
<dbReference type="GO" id="GO:0051536">
    <property type="term" value="F:iron-sulfur cluster binding"/>
    <property type="evidence" value="ECO:0007669"/>
    <property type="project" value="InterPro"/>
</dbReference>
<dbReference type="Pfam" id="PF20256">
    <property type="entry name" value="MoCoBD_2"/>
    <property type="match status" value="1"/>
</dbReference>
<dbReference type="InterPro" id="IPR016208">
    <property type="entry name" value="Ald_Oxase/xanthine_DH-like"/>
</dbReference>
<dbReference type="AlphaFoldDB" id="A0A1G7WX29"/>
<dbReference type="InterPro" id="IPR017697">
    <property type="entry name" value="Xdh"/>
</dbReference>
<dbReference type="InterPro" id="IPR001041">
    <property type="entry name" value="2Fe-2S_ferredoxin-type"/>
</dbReference>
<name>A0A1G7WX29_9RHOO</name>
<dbReference type="Gene3D" id="1.10.150.120">
    <property type="entry name" value="[2Fe-2S]-binding domain"/>
    <property type="match status" value="1"/>
</dbReference>
<evidence type="ECO:0000256" key="1">
    <source>
        <dbReference type="ARBA" id="ARBA00006849"/>
    </source>
</evidence>
<dbReference type="Gene3D" id="3.90.1170.50">
    <property type="entry name" value="Aldehyde oxidase/xanthine dehydrogenase, a/b hammerhead"/>
    <property type="match status" value="1"/>
</dbReference>
<dbReference type="OrthoDB" id="221297at2"/>
<dbReference type="InterPro" id="IPR036856">
    <property type="entry name" value="Ald_Oxase/Xan_DH_a/b_sf"/>
</dbReference>
<dbReference type="InterPro" id="IPR036010">
    <property type="entry name" value="2Fe-2S_ferredoxin-like_sf"/>
</dbReference>
<dbReference type="InterPro" id="IPR002888">
    <property type="entry name" value="2Fe-2S-bd"/>
</dbReference>
<dbReference type="InterPro" id="IPR046867">
    <property type="entry name" value="AldOxase/xan_DH_MoCoBD2"/>
</dbReference>
<dbReference type="GO" id="GO:0016491">
    <property type="term" value="F:oxidoreductase activity"/>
    <property type="evidence" value="ECO:0007669"/>
    <property type="project" value="UniProtKB-KW"/>
</dbReference>